<reference evidence="1 2" key="1">
    <citation type="submission" date="2017-06" db="EMBL/GenBank/DDBJ databases">
        <title>Complete genome of Helicobacter apodemus.</title>
        <authorList>
            <person name="Cho S."/>
        </authorList>
    </citation>
    <scope>NUCLEOTIDE SEQUENCE [LARGE SCALE GENOMIC DNA]</scope>
    <source>
        <strain evidence="2">SNUVETPUB-15-01</strain>
    </source>
</reference>
<name>A0A2U8FFR4_9HELI</name>
<proteinExistence type="predicted"/>
<protein>
    <submittedName>
        <fullName evidence="1">Uncharacterized protein</fullName>
    </submittedName>
</protein>
<dbReference type="Proteomes" id="UP000244890">
    <property type="component" value="Chromosome"/>
</dbReference>
<dbReference type="OrthoDB" id="5324846at2"/>
<evidence type="ECO:0000313" key="2">
    <source>
        <dbReference type="Proteomes" id="UP000244890"/>
    </source>
</evidence>
<dbReference type="EMBL" id="CP021886">
    <property type="protein sequence ID" value="AWI34275.1"/>
    <property type="molecule type" value="Genomic_DNA"/>
</dbReference>
<gene>
    <name evidence="1" type="ORF">CDV25_05490</name>
</gene>
<evidence type="ECO:0000313" key="1">
    <source>
        <dbReference type="EMBL" id="AWI34275.1"/>
    </source>
</evidence>
<organism evidence="1 2">
    <name type="scientific">Helicobacter apodemus</name>
    <dbReference type="NCBI Taxonomy" id="135569"/>
    <lineage>
        <taxon>Bacteria</taxon>
        <taxon>Pseudomonadati</taxon>
        <taxon>Campylobacterota</taxon>
        <taxon>Epsilonproteobacteria</taxon>
        <taxon>Campylobacterales</taxon>
        <taxon>Helicobacteraceae</taxon>
        <taxon>Helicobacter</taxon>
    </lineage>
</organism>
<accession>A0A2U8FFR4</accession>
<dbReference type="KEGG" id="had:CDV25_05490"/>
<sequence>MQKIIFVLFLSMPFYASEYIFSYQLNVKNGIILKEKYYFSPTMIGAKVLNKDKNPNKKCEISHLARSEKEFLKEHKEEILECFFTWGIKLEDRTKMQHLQSQSLTFLWIPPTRIQIEFESGIATIFALKNKEMR</sequence>
<dbReference type="RefSeq" id="WP_108911102.1">
    <property type="nucleotide sequence ID" value="NZ_CP021886.1"/>
</dbReference>
<dbReference type="AlphaFoldDB" id="A0A2U8FFR4"/>